<comment type="similarity">
    <text evidence="7">Belongs to the TonB-dependent receptor family.</text>
</comment>
<keyword evidence="4 7" id="KW-0812">Transmembrane</keyword>
<dbReference type="Proteomes" id="UP000515450">
    <property type="component" value="Chromosome"/>
</dbReference>
<dbReference type="Pfam" id="PF13715">
    <property type="entry name" value="CarbopepD_reg_2"/>
    <property type="match status" value="1"/>
</dbReference>
<keyword evidence="5 7" id="KW-0472">Membrane</keyword>
<reference evidence="10 11" key="1">
    <citation type="journal article" date="2020" name="G3 (Bethesda)">
        <title>CeMbio - The Caenorhabditis elegans Microbiome Resource.</title>
        <authorList>
            <person name="Dirksen P."/>
            <person name="Assie A."/>
            <person name="Zimmermann J."/>
            <person name="Zhang F."/>
            <person name="Tietje A.M."/>
            <person name="Marsh S.A."/>
            <person name="Felix M.A."/>
            <person name="Shapira M."/>
            <person name="Kaleta C."/>
            <person name="Schulenburg H."/>
            <person name="Samuel B."/>
        </authorList>
    </citation>
    <scope>NUCLEOTIDE SEQUENCE [LARGE SCALE GENOMIC DNA]</scope>
    <source>
        <strain evidence="10 11">BIGb0170</strain>
    </source>
</reference>
<evidence type="ECO:0000313" key="11">
    <source>
        <dbReference type="Proteomes" id="UP000515450"/>
    </source>
</evidence>
<dbReference type="SUPFAM" id="SSF49464">
    <property type="entry name" value="Carboxypeptidase regulatory domain-like"/>
    <property type="match status" value="1"/>
</dbReference>
<dbReference type="Pfam" id="PF07715">
    <property type="entry name" value="Plug"/>
    <property type="match status" value="1"/>
</dbReference>
<evidence type="ECO:0000256" key="6">
    <source>
        <dbReference type="ARBA" id="ARBA00023237"/>
    </source>
</evidence>
<evidence type="ECO:0000256" key="1">
    <source>
        <dbReference type="ARBA" id="ARBA00004571"/>
    </source>
</evidence>
<accession>A0A7G5E866</accession>
<feature type="domain" description="TonB-dependent receptor plug" evidence="9">
    <location>
        <begin position="114"/>
        <end position="241"/>
    </location>
</feature>
<evidence type="ECO:0000259" key="9">
    <source>
        <dbReference type="Pfam" id="PF07715"/>
    </source>
</evidence>
<evidence type="ECO:0000256" key="5">
    <source>
        <dbReference type="ARBA" id="ARBA00023136"/>
    </source>
</evidence>
<protein>
    <submittedName>
        <fullName evidence="10">SusC/RagA family TonB-linked outer membrane protein</fullName>
    </submittedName>
</protein>
<dbReference type="GO" id="GO:0009279">
    <property type="term" value="C:cell outer membrane"/>
    <property type="evidence" value="ECO:0007669"/>
    <property type="project" value="UniProtKB-SubCell"/>
</dbReference>
<evidence type="ECO:0000313" key="10">
    <source>
        <dbReference type="EMBL" id="QMV70191.1"/>
    </source>
</evidence>
<feature type="signal peptide" evidence="8">
    <location>
        <begin position="1"/>
        <end position="20"/>
    </location>
</feature>
<keyword evidence="8" id="KW-0732">Signal</keyword>
<keyword evidence="3 7" id="KW-1134">Transmembrane beta strand</keyword>
<dbReference type="InterPro" id="IPR036942">
    <property type="entry name" value="Beta-barrel_TonB_sf"/>
</dbReference>
<evidence type="ECO:0000256" key="4">
    <source>
        <dbReference type="ARBA" id="ARBA00022692"/>
    </source>
</evidence>
<dbReference type="AlphaFoldDB" id="A0A7G5E866"/>
<dbReference type="InterPro" id="IPR039426">
    <property type="entry name" value="TonB-dep_rcpt-like"/>
</dbReference>
<dbReference type="InterPro" id="IPR008969">
    <property type="entry name" value="CarboxyPept-like_regulatory"/>
</dbReference>
<dbReference type="Gene3D" id="2.40.170.20">
    <property type="entry name" value="TonB-dependent receptor, beta-barrel domain"/>
    <property type="match status" value="1"/>
</dbReference>
<evidence type="ECO:0000256" key="7">
    <source>
        <dbReference type="PROSITE-ProRule" id="PRU01360"/>
    </source>
</evidence>
<keyword evidence="6 7" id="KW-0998">Cell outer membrane</keyword>
<proteinExistence type="inferred from homology"/>
<keyword evidence="2 7" id="KW-0813">Transport</keyword>
<dbReference type="Gene3D" id="2.170.130.10">
    <property type="entry name" value="TonB-dependent receptor, plug domain"/>
    <property type="match status" value="1"/>
</dbReference>
<dbReference type="InterPro" id="IPR012910">
    <property type="entry name" value="Plug_dom"/>
</dbReference>
<evidence type="ECO:0000256" key="3">
    <source>
        <dbReference type="ARBA" id="ARBA00022452"/>
    </source>
</evidence>
<evidence type="ECO:0000256" key="8">
    <source>
        <dbReference type="SAM" id="SignalP"/>
    </source>
</evidence>
<dbReference type="InterPro" id="IPR037066">
    <property type="entry name" value="Plug_dom_sf"/>
</dbReference>
<feature type="chain" id="PRO_5028993340" evidence="8">
    <location>
        <begin position="21"/>
        <end position="1025"/>
    </location>
</feature>
<dbReference type="InterPro" id="IPR023996">
    <property type="entry name" value="TonB-dep_OMP_SusC/RagA"/>
</dbReference>
<dbReference type="PROSITE" id="PS52016">
    <property type="entry name" value="TONB_DEPENDENT_REC_3"/>
    <property type="match status" value="1"/>
</dbReference>
<comment type="subcellular location">
    <subcellularLocation>
        <location evidence="1 7">Cell outer membrane</location>
        <topology evidence="1 7">Multi-pass membrane protein</topology>
    </subcellularLocation>
</comment>
<dbReference type="Gene3D" id="2.60.40.1120">
    <property type="entry name" value="Carboxypeptidase-like, regulatory domain"/>
    <property type="match status" value="1"/>
</dbReference>
<evidence type="ECO:0000256" key="2">
    <source>
        <dbReference type="ARBA" id="ARBA00022448"/>
    </source>
</evidence>
<dbReference type="EMBL" id="CP058555">
    <property type="protein sequence ID" value="QMV70191.1"/>
    <property type="molecule type" value="Genomic_DNA"/>
</dbReference>
<gene>
    <name evidence="10" type="ORF">HS960_22140</name>
</gene>
<organism evidence="10 11">
    <name type="scientific">Sphingobacterium paramultivorum</name>
    <dbReference type="NCBI Taxonomy" id="2886510"/>
    <lineage>
        <taxon>Bacteria</taxon>
        <taxon>Pseudomonadati</taxon>
        <taxon>Bacteroidota</taxon>
        <taxon>Sphingobacteriia</taxon>
        <taxon>Sphingobacteriales</taxon>
        <taxon>Sphingobacteriaceae</taxon>
        <taxon>Sphingobacterium</taxon>
    </lineage>
</organism>
<dbReference type="SUPFAM" id="SSF56935">
    <property type="entry name" value="Porins"/>
    <property type="match status" value="1"/>
</dbReference>
<name>A0A7G5E866_9SPHI</name>
<dbReference type="RefSeq" id="WP_182330642.1">
    <property type="nucleotide sequence ID" value="NZ_CP058555.1"/>
</dbReference>
<dbReference type="NCBIfam" id="TIGR04056">
    <property type="entry name" value="OMP_RagA_SusC"/>
    <property type="match status" value="1"/>
</dbReference>
<sequence length="1025" mass="113917">MKRSLLIFWGLLCFCCVALAQKNITGKVTNASGSGLAGVTVRESGKGVQAATNSQGNYKITIPEGASLIFRYVGYQSEEVAVNGRSIVNVVLKENTASLDEVIVTAMGIERSKKSLGYSTPKVNGDDVSDTQREGFFQGLQGRVPGLSINSTSGMPGASAQIVLRGFASISGDNNALIVVDGVPINNSTVNENDLAMNGANRDLDYSNRALDINPSDIETYTVMKGPEATALYGSSGAGGAIIITTKKAKSGKFGVDYSYSGRMEFVNKFPERQYTYMQGLNGSYDGTSSYALGPKYKDDMLLHKDNVKNFFRHGYNQKHNLTFNGGNENLSYRWSNEYNDNTGIVPNTRYTRFSSRLNSTAKFSNKFELNTSFNFIFSDNDKARKGTTGYLMTLMRFNPLYDVRNWIDEKGNRVLNTKDIYNEFDNPFWDVYRNIANDKTNRTMASSNFTYKPLSWLRFEGVVGIDYSTTKGESVYHPQSYSGSGSTTSPTGGKYSSYQNNMRILYGNARFSANKTFGDYSINAFLGGEIRDQNSITDSQYGTNFFDPNFYSINNTYASTRLAKNVINNYRSIGFFGQAVLGYKTLLYLTLSGRLDGTSRLMPNDPYFSYPSGSLAFNFTDLNPIKAVSDVISDGKIRFSAGKTGKGPLRSYFIKSNYEPQYSTGGGYAYGFNGGNDKLVAEMTKEFEAGLEFSLFKKFVSFDFSYFSRLSDGQIILPRLSYGSGFVLKMMNGGKVKNVGTEVQAIFNPIVKKNFNWNLVFNFTQYKGRVLSLAEDLPELYDSDTWLLSGVRSAVLPGYSMGALSGTQFMRNTNGDVLIDPATGLPVAGTDRYYPIADRLPKFTLGIVNKFNYKDWYLTFLWDWRKGGDVLNGLDYNMYTLGMSTKTLNREDPRVIRGVLKDGLENSENPTINHIAVTPYTSSAYYFTNIEPGMFVERNIYTMRLRDITLSYRLPKRLTRFLGERSSLKAFFTATDLIMFTNYTGLDPESNSNTTGIGGIGGYGIDFGNMARPKGFNVGVNLQL</sequence>
<keyword evidence="11" id="KW-1185">Reference proteome</keyword>